<dbReference type="Gene3D" id="3.40.50.11460">
    <property type="match status" value="1"/>
</dbReference>
<dbReference type="SUPFAM" id="SSF101173">
    <property type="entry name" value="Docking domain B of the erythromycin polyketide synthase (DEBS)"/>
    <property type="match status" value="1"/>
</dbReference>
<dbReference type="InterPro" id="IPR016035">
    <property type="entry name" value="Acyl_Trfase/lysoPLipase"/>
</dbReference>
<dbReference type="SUPFAM" id="SSF51735">
    <property type="entry name" value="NAD(P)-binding Rossmann-fold domains"/>
    <property type="match status" value="2"/>
</dbReference>
<dbReference type="SMART" id="SM00825">
    <property type="entry name" value="PKS_KS"/>
    <property type="match status" value="1"/>
</dbReference>
<feature type="domain" description="Carrier" evidence="9">
    <location>
        <begin position="1373"/>
        <end position="1448"/>
    </location>
</feature>
<dbReference type="PROSITE" id="PS00012">
    <property type="entry name" value="PHOSPHOPANTETHEINE"/>
    <property type="match status" value="1"/>
</dbReference>
<dbReference type="SUPFAM" id="SSF47336">
    <property type="entry name" value="ACP-like"/>
    <property type="match status" value="1"/>
</dbReference>
<dbReference type="Pfam" id="PF00550">
    <property type="entry name" value="PP-binding"/>
    <property type="match status" value="1"/>
</dbReference>
<dbReference type="Gene3D" id="3.40.50.720">
    <property type="entry name" value="NAD(P)-binding Rossmann-like Domain"/>
    <property type="match status" value="1"/>
</dbReference>
<comment type="caution">
    <text evidence="11">The sequence shown here is derived from an EMBL/GenBank/DDBJ whole genome shotgun (WGS) entry which is preliminary data.</text>
</comment>
<dbReference type="PANTHER" id="PTHR43775:SF51">
    <property type="entry name" value="INACTIVE PHENOLPHTHIOCEROL SYNTHESIS POLYKETIDE SYNTHASE TYPE I PKS1-RELATED"/>
    <property type="match status" value="1"/>
</dbReference>
<comment type="cofactor">
    <cofactor evidence="1">
        <name>pantetheine 4'-phosphate</name>
        <dbReference type="ChEBI" id="CHEBI:47942"/>
    </cofactor>
</comment>
<proteinExistence type="predicted"/>
<feature type="compositionally biased region" description="Low complexity" evidence="8">
    <location>
        <begin position="1267"/>
        <end position="1282"/>
    </location>
</feature>
<dbReference type="Pfam" id="PF00109">
    <property type="entry name" value="ketoacyl-synt"/>
    <property type="match status" value="1"/>
</dbReference>
<dbReference type="InterPro" id="IPR016036">
    <property type="entry name" value="Malonyl_transacylase_ACP-bd"/>
</dbReference>
<protein>
    <submittedName>
        <fullName evidence="11">Type I polyketide synthase</fullName>
    </submittedName>
</protein>
<dbReference type="InterPro" id="IPR001227">
    <property type="entry name" value="Ac_transferase_dom_sf"/>
</dbReference>
<keyword evidence="6" id="KW-0511">Multifunctional enzyme</keyword>
<keyword evidence="12" id="KW-1185">Reference proteome</keyword>
<dbReference type="SUPFAM" id="SSF55048">
    <property type="entry name" value="Probable ACP-binding domain of malonyl-CoA ACP transacylase"/>
    <property type="match status" value="1"/>
</dbReference>
<dbReference type="SUPFAM" id="SSF52151">
    <property type="entry name" value="FabD/lysophospholipase-like"/>
    <property type="match status" value="1"/>
</dbReference>
<dbReference type="Gene3D" id="6.10.140.1830">
    <property type="match status" value="1"/>
</dbReference>
<evidence type="ECO:0000256" key="2">
    <source>
        <dbReference type="ARBA" id="ARBA00022450"/>
    </source>
</evidence>
<dbReference type="InterPro" id="IPR014031">
    <property type="entry name" value="Ketoacyl_synth_C"/>
</dbReference>
<dbReference type="GeneID" id="69808817"/>
<dbReference type="PANTHER" id="PTHR43775">
    <property type="entry name" value="FATTY ACID SYNTHASE"/>
    <property type="match status" value="1"/>
</dbReference>
<dbReference type="InterPro" id="IPR041618">
    <property type="entry name" value="PKS_DE"/>
</dbReference>
<gene>
    <name evidence="11" type="ORF">PV666_26820</name>
</gene>
<dbReference type="PROSITE" id="PS52004">
    <property type="entry name" value="KS3_2"/>
    <property type="match status" value="1"/>
</dbReference>
<accession>A0ABU4M0C9</accession>
<dbReference type="InterPro" id="IPR014030">
    <property type="entry name" value="Ketoacyl_synth_N"/>
</dbReference>
<dbReference type="Pfam" id="PF18369">
    <property type="entry name" value="PKS_DE"/>
    <property type="match status" value="1"/>
</dbReference>
<evidence type="ECO:0000256" key="6">
    <source>
        <dbReference type="ARBA" id="ARBA00023268"/>
    </source>
</evidence>
<dbReference type="Gene3D" id="3.40.47.10">
    <property type="match status" value="1"/>
</dbReference>
<keyword evidence="4" id="KW-0808">Transferase</keyword>
<dbReference type="InterPro" id="IPR014043">
    <property type="entry name" value="Acyl_transferase_dom"/>
</dbReference>
<dbReference type="InterPro" id="IPR018201">
    <property type="entry name" value="Ketoacyl_synth_AS"/>
</dbReference>
<dbReference type="Pfam" id="PF02801">
    <property type="entry name" value="Ketoacyl-synt_C"/>
    <property type="match status" value="1"/>
</dbReference>
<organism evidence="11 12">
    <name type="scientific">Streptomyces acidiscabies</name>
    <dbReference type="NCBI Taxonomy" id="42234"/>
    <lineage>
        <taxon>Bacteria</taxon>
        <taxon>Bacillati</taxon>
        <taxon>Actinomycetota</taxon>
        <taxon>Actinomycetes</taxon>
        <taxon>Kitasatosporales</taxon>
        <taxon>Streptomycetaceae</taxon>
        <taxon>Streptomyces</taxon>
    </lineage>
</organism>
<feature type="compositionally biased region" description="Basic and acidic residues" evidence="8">
    <location>
        <begin position="1491"/>
        <end position="1503"/>
    </location>
</feature>
<feature type="domain" description="Ketosynthase family 3 (KS3)" evidence="10">
    <location>
        <begin position="34"/>
        <end position="455"/>
    </location>
</feature>
<evidence type="ECO:0000256" key="3">
    <source>
        <dbReference type="ARBA" id="ARBA00022553"/>
    </source>
</evidence>
<dbReference type="InterPro" id="IPR036291">
    <property type="entry name" value="NAD(P)-bd_dom_sf"/>
</dbReference>
<evidence type="ECO:0000259" key="9">
    <source>
        <dbReference type="PROSITE" id="PS50075"/>
    </source>
</evidence>
<dbReference type="InterPro" id="IPR020806">
    <property type="entry name" value="PKS_PP-bd"/>
</dbReference>
<keyword evidence="2" id="KW-0596">Phosphopantetheine</keyword>
<dbReference type="Gene3D" id="3.40.366.10">
    <property type="entry name" value="Malonyl-Coenzyme A Acyl Carrier Protein, domain 2"/>
    <property type="match status" value="1"/>
</dbReference>
<reference evidence="11 12" key="1">
    <citation type="journal article" date="2023" name="Microb. Genom.">
        <title>Mesoterricola silvestris gen. nov., sp. nov., Mesoterricola sediminis sp. nov., Geothrix oryzae sp. nov., Geothrix edaphica sp. nov., Geothrix rubra sp. nov., and Geothrix limicola sp. nov., six novel members of Acidobacteriota isolated from soils.</title>
        <authorList>
            <person name="Weisberg A.J."/>
            <person name="Pearce E."/>
            <person name="Kramer C.G."/>
            <person name="Chang J.H."/>
            <person name="Clarke C.R."/>
        </authorList>
    </citation>
    <scope>NUCLEOTIDE SEQUENCE [LARGE SCALE GENOMIC DNA]</scope>
    <source>
        <strain evidence="11 12">NB05-1H</strain>
    </source>
</reference>
<evidence type="ECO:0000256" key="8">
    <source>
        <dbReference type="SAM" id="MobiDB-lite"/>
    </source>
</evidence>
<dbReference type="InterPro" id="IPR057326">
    <property type="entry name" value="KR_dom"/>
</dbReference>
<dbReference type="RefSeq" id="WP_010356040.1">
    <property type="nucleotide sequence ID" value="NZ_CP122369.1"/>
</dbReference>
<sequence>MPGTEDKLRHYLKRVTADLGQTRQRLRDIEERGREPVAVVAMACRYPGGVTSPEELWDLVASGRDAIEEFPTDRGWDLGGLYHPDPDHQGTTYVREAGFLRHATDFDADFFGINPREALATDPQQRTLLEVAWELFERAGIDPATLKDTPTGVYAGVSSQDYMSGSGVPKAVAGYATTGTLSSVISGRIAYTFGLTGPAVTLDTACSASLVAIHLACQALRQGECSLALAGGVTVLSTPTAFVEFARQRGLAPDGRCKAFAEAADGTGFSEGAGLVLLERLSDARRNGHRVLAVVRGSAVNQDGASNGLTAPNDVAQERVIRQALANARVTPDTVDAVEAHGTGTTLGDPIEAGALVATYGQGREVPLLLGSVKSNIGHTQAAAGVAGVIKMVMALRHGLLPASLHIDRPTSHVEWEGVRVLTESAPWPRGDRPRRAGVSSFGISGTNAHLILEQTPEEEGVVERCEGGVVPWVVSARSAAALREQVGRLGGVRGSHVDVGWSLLRGRAVQEWRGVVLGGGAEVLAEGEVARRGEVVWLFSGQGSQVVGMGAGLYERFPVFAEAFDEVCDLLGGSLRETVFRGPQELLDRTEWAQVGLFAVQVALARLWESVGVKPDVVIGHSVGEIAAAYVAGVFDLADACRVVGARARLMGALPEGGAMCAIEATRGEVEEAGVSIAAVNSGDSTVISGSVGEVERVAAMWRERGRRVKRLQVSHAFHSALMEPMLDDFAEVLGGVAFKEPSLPLLSNVSGTLAGAEIATPEYWVRHVRQPVLFQPAIAEVADRAGVFVEIGPGPVLITAAQHTLTTEPVLTASLAEGWPDDVAFMQAMGRLYTAGYSVDWSVFFPTDPAPQIVDLPTYPFQRQRFWLADLKEPEVAAQADEVGFWAAVEGGDVEALCDTLHLKNDVQRSALGTVFPVLAEWRRERSERQVVDGWRYRVDWRRVELSASDAPGAWVVVAPDREGWTRVVVQELEAAGGAVTVVGVGSDRAETAALLRSVSGDGPPLAGVLSLLALAPGGGASSTLTLLHGLLDSGLDTSLWCVTRGAVSCGGADPVVSPAQAAVWGLGRVAALEHPQLWGGLVDLPSRAEVLDSGALYGVLCGGGGEDQVALREGGVFGRRLVAESPGDELSDDWQPAGPVLVTGMVAPLVDHVTRWLDEIGAEPVVEADVPVRTVVHTSLPGALAPLAEVTPQALGEAVAAALTLGERSAETVLFFSSAAATLGGSGHGVYAAANACLDALAQRHEGPRTVSVGWGVWDLPDATDATDATDAPDVTTPASLSRRQGLPPLSPHLALKALRTALAGPPGHTLVADIEWERLTPLFTLARPTRLFDAIPAAVSVLEASPENTETSSALRRDLAALPARDRVGVLLDLVRTQVAGVLRYEPGRTVRAERAFKDLGFDSLVAVELRNRLRAATGLRLPATLVYDHPTPRALAEHLLERVMPDGALPPVTRLDEVAAALDGLPPDDPRRRELVRRLRALLRKESDAAEPDGRSEPDDLSDADADHMFALIDREWGAR</sequence>
<feature type="region of interest" description="Disordered" evidence="8">
    <location>
        <begin position="1491"/>
        <end position="1511"/>
    </location>
</feature>
<dbReference type="InterPro" id="IPR013968">
    <property type="entry name" value="PKS_KR"/>
</dbReference>
<name>A0ABU4M0C9_9ACTN</name>
<dbReference type="SUPFAM" id="SSF53901">
    <property type="entry name" value="Thiolase-like"/>
    <property type="match status" value="1"/>
</dbReference>
<dbReference type="Proteomes" id="UP001272987">
    <property type="component" value="Unassembled WGS sequence"/>
</dbReference>
<dbReference type="SMART" id="SM00827">
    <property type="entry name" value="PKS_AT"/>
    <property type="match status" value="1"/>
</dbReference>
<dbReference type="InterPro" id="IPR015083">
    <property type="entry name" value="NorB/c/GfsB-D-like_docking"/>
</dbReference>
<dbReference type="PROSITE" id="PS50075">
    <property type="entry name" value="CARRIER"/>
    <property type="match status" value="1"/>
</dbReference>
<dbReference type="SMART" id="SM00822">
    <property type="entry name" value="PKS_KR"/>
    <property type="match status" value="1"/>
</dbReference>
<evidence type="ECO:0000259" key="10">
    <source>
        <dbReference type="PROSITE" id="PS52004"/>
    </source>
</evidence>
<keyword evidence="3" id="KW-0597">Phosphoprotein</keyword>
<evidence type="ECO:0000256" key="7">
    <source>
        <dbReference type="ARBA" id="ARBA00023315"/>
    </source>
</evidence>
<dbReference type="Pfam" id="PF16197">
    <property type="entry name" value="KAsynt_C_assoc"/>
    <property type="match status" value="1"/>
</dbReference>
<dbReference type="InterPro" id="IPR036299">
    <property type="entry name" value="Polyketide_synth_docking_sf"/>
</dbReference>
<dbReference type="InterPro" id="IPR036736">
    <property type="entry name" value="ACP-like_sf"/>
</dbReference>
<evidence type="ECO:0000313" key="11">
    <source>
        <dbReference type="EMBL" id="MDX3021478.1"/>
    </source>
</evidence>
<evidence type="ECO:0000256" key="4">
    <source>
        <dbReference type="ARBA" id="ARBA00022679"/>
    </source>
</evidence>
<dbReference type="CDD" id="cd00833">
    <property type="entry name" value="PKS"/>
    <property type="match status" value="1"/>
</dbReference>
<feature type="region of interest" description="Disordered" evidence="8">
    <location>
        <begin position="1267"/>
        <end position="1289"/>
    </location>
</feature>
<dbReference type="Pfam" id="PF00698">
    <property type="entry name" value="Acyl_transf_1"/>
    <property type="match status" value="1"/>
</dbReference>
<dbReference type="InterPro" id="IPR032821">
    <property type="entry name" value="PKS_assoc"/>
</dbReference>
<dbReference type="InterPro" id="IPR006162">
    <property type="entry name" value="Ppantetheine_attach_site"/>
</dbReference>
<dbReference type="InterPro" id="IPR016039">
    <property type="entry name" value="Thiolase-like"/>
</dbReference>
<keyword evidence="7" id="KW-0012">Acyltransferase</keyword>
<evidence type="ECO:0000313" key="12">
    <source>
        <dbReference type="Proteomes" id="UP001272987"/>
    </source>
</evidence>
<evidence type="ECO:0000256" key="1">
    <source>
        <dbReference type="ARBA" id="ARBA00001957"/>
    </source>
</evidence>
<keyword evidence="5" id="KW-0045">Antibiotic biosynthesis</keyword>
<dbReference type="SMART" id="SM00823">
    <property type="entry name" value="PKS_PP"/>
    <property type="match status" value="1"/>
</dbReference>
<dbReference type="InterPro" id="IPR020841">
    <property type="entry name" value="PKS_Beta-ketoAc_synthase_dom"/>
</dbReference>
<dbReference type="CDD" id="cd08952">
    <property type="entry name" value="KR_1_SDR_x"/>
    <property type="match status" value="1"/>
</dbReference>
<dbReference type="InterPro" id="IPR009081">
    <property type="entry name" value="PP-bd_ACP"/>
</dbReference>
<dbReference type="PROSITE" id="PS00606">
    <property type="entry name" value="KS3_1"/>
    <property type="match status" value="1"/>
</dbReference>
<dbReference type="Pfam" id="PF08659">
    <property type="entry name" value="KR"/>
    <property type="match status" value="1"/>
</dbReference>
<dbReference type="SMART" id="SM01294">
    <property type="entry name" value="PKS_PP_betabranch"/>
    <property type="match status" value="1"/>
</dbReference>
<dbReference type="Pfam" id="PF08990">
    <property type="entry name" value="Docking"/>
    <property type="match status" value="1"/>
</dbReference>
<dbReference type="InterPro" id="IPR050091">
    <property type="entry name" value="PKS_NRPS_Biosynth_Enz"/>
</dbReference>
<evidence type="ECO:0000256" key="5">
    <source>
        <dbReference type="ARBA" id="ARBA00023194"/>
    </source>
</evidence>
<dbReference type="EMBL" id="JARAWP010000016">
    <property type="protein sequence ID" value="MDX3021478.1"/>
    <property type="molecule type" value="Genomic_DNA"/>
</dbReference>
<dbReference type="Gene3D" id="1.10.1200.10">
    <property type="entry name" value="ACP-like"/>
    <property type="match status" value="1"/>
</dbReference>
<dbReference type="Gene3D" id="6.10.40.10">
    <property type="match status" value="1"/>
</dbReference>
<dbReference type="Gene3D" id="3.30.70.3290">
    <property type="match status" value="1"/>
</dbReference>